<gene>
    <name evidence="2" type="ORF">E3N88_05474</name>
</gene>
<dbReference type="EMBL" id="SZYD01000003">
    <property type="protein sequence ID" value="KAD6794578.1"/>
    <property type="molecule type" value="Genomic_DNA"/>
</dbReference>
<sequence length="289" mass="32623">MKNWENEEMPIMTNNNEHLHVHEDIQEQSDSLSPHEEMAEEPTQENINLEENEEMLNVDIGCILGRPKVIGSEWVLCLNDRGLKDEDLGLYGTQNGLEAQKSMLIFNSPKHFVAYCALSRLWVPRHPSNRRIYLGNDACRILGCGEGRCVADDNRRSSYHCECNRGWKTMMVAPMPFPSCIVPNCTINFPCDGRARPPPPPRSQPPYNITNVCNLVWCGEGDCVADGTRRHCRCHNDADNLYDNSANICIRRCSFRADCKNLGINVAPPPSMSPPHTPSPANTLNYRKS</sequence>
<keyword evidence="3" id="KW-1185">Reference proteome</keyword>
<dbReference type="AlphaFoldDB" id="A0A5N6PL26"/>
<comment type="caution">
    <text evidence="2">The sequence shown here is derived from an EMBL/GenBank/DDBJ whole genome shotgun (WGS) entry which is preliminary data.</text>
</comment>
<dbReference type="PANTHER" id="PTHR33881">
    <property type="entry name" value="NEUROGENIC LOCUS NOTCH-LIKE PROTEIN"/>
    <property type="match status" value="1"/>
</dbReference>
<dbReference type="PANTHER" id="PTHR33881:SF17">
    <property type="entry name" value="EGF-LIKE DOMAIN-CONTAINING PROTEIN"/>
    <property type="match status" value="1"/>
</dbReference>
<evidence type="ECO:0000256" key="1">
    <source>
        <dbReference type="SAM" id="MobiDB-lite"/>
    </source>
</evidence>
<evidence type="ECO:0000313" key="2">
    <source>
        <dbReference type="EMBL" id="KAD6794578.1"/>
    </source>
</evidence>
<proteinExistence type="predicted"/>
<name>A0A5N6PL26_9ASTR</name>
<accession>A0A5N6PL26</accession>
<feature type="region of interest" description="Disordered" evidence="1">
    <location>
        <begin position="25"/>
        <end position="44"/>
    </location>
</feature>
<dbReference type="Proteomes" id="UP000326396">
    <property type="component" value="Linkage Group LG11"/>
</dbReference>
<feature type="region of interest" description="Disordered" evidence="1">
    <location>
        <begin position="270"/>
        <end position="289"/>
    </location>
</feature>
<protein>
    <recommendedName>
        <fullName evidence="4">EGF-like domain-containing protein</fullName>
    </recommendedName>
</protein>
<dbReference type="OrthoDB" id="1933729at2759"/>
<reference evidence="2 3" key="1">
    <citation type="submission" date="2019-05" db="EMBL/GenBank/DDBJ databases">
        <title>Mikania micrantha, genome provides insights into the molecular mechanism of rapid growth.</title>
        <authorList>
            <person name="Liu B."/>
        </authorList>
    </citation>
    <scope>NUCLEOTIDE SEQUENCE [LARGE SCALE GENOMIC DNA]</scope>
    <source>
        <strain evidence="2">NLD-2019</strain>
        <tissue evidence="2">Leaf</tissue>
    </source>
</reference>
<evidence type="ECO:0008006" key="4">
    <source>
        <dbReference type="Google" id="ProtNLM"/>
    </source>
</evidence>
<evidence type="ECO:0000313" key="3">
    <source>
        <dbReference type="Proteomes" id="UP000326396"/>
    </source>
</evidence>
<organism evidence="2 3">
    <name type="scientific">Mikania micrantha</name>
    <name type="common">bitter vine</name>
    <dbReference type="NCBI Taxonomy" id="192012"/>
    <lineage>
        <taxon>Eukaryota</taxon>
        <taxon>Viridiplantae</taxon>
        <taxon>Streptophyta</taxon>
        <taxon>Embryophyta</taxon>
        <taxon>Tracheophyta</taxon>
        <taxon>Spermatophyta</taxon>
        <taxon>Magnoliopsida</taxon>
        <taxon>eudicotyledons</taxon>
        <taxon>Gunneridae</taxon>
        <taxon>Pentapetalae</taxon>
        <taxon>asterids</taxon>
        <taxon>campanulids</taxon>
        <taxon>Asterales</taxon>
        <taxon>Asteraceae</taxon>
        <taxon>Asteroideae</taxon>
        <taxon>Heliantheae alliance</taxon>
        <taxon>Eupatorieae</taxon>
        <taxon>Mikania</taxon>
    </lineage>
</organism>